<keyword evidence="5" id="KW-0028">Amino-acid biosynthesis</keyword>
<comment type="cofactor">
    <cofactor evidence="1">
        <name>FMN</name>
        <dbReference type="ChEBI" id="CHEBI:58210"/>
    </cofactor>
</comment>
<dbReference type="FunFam" id="2.160.20.60:FF:000001">
    <property type="entry name" value="Glutamate synthase, large subunit"/>
    <property type="match status" value="1"/>
</dbReference>
<evidence type="ECO:0000256" key="13">
    <source>
        <dbReference type="ARBA" id="ARBA00023014"/>
    </source>
</evidence>
<dbReference type="SUPFAM" id="SSF51395">
    <property type="entry name" value="FMN-linked oxidoreductases"/>
    <property type="match status" value="1"/>
</dbReference>
<dbReference type="InterPro" id="IPR006982">
    <property type="entry name" value="Glu_synth_centr_N"/>
</dbReference>
<evidence type="ECO:0000313" key="20">
    <source>
        <dbReference type="Proteomes" id="UP000253314"/>
    </source>
</evidence>
<keyword evidence="7" id="KW-0288">FMN</keyword>
<dbReference type="Pfam" id="PF00310">
    <property type="entry name" value="GATase_2"/>
    <property type="match status" value="1"/>
</dbReference>
<dbReference type="SUPFAM" id="SSF69336">
    <property type="entry name" value="Alpha subunit of glutamate synthase, C-terminal domain"/>
    <property type="match status" value="1"/>
</dbReference>
<dbReference type="PANTHER" id="PTHR11938:SF133">
    <property type="entry name" value="GLUTAMATE SYNTHASE (NADH)"/>
    <property type="match status" value="1"/>
</dbReference>
<evidence type="ECO:0000256" key="6">
    <source>
        <dbReference type="ARBA" id="ARBA00022630"/>
    </source>
</evidence>
<dbReference type="GO" id="GO:0006537">
    <property type="term" value="P:glutamate biosynthetic process"/>
    <property type="evidence" value="ECO:0007669"/>
    <property type="project" value="UniProtKB-KW"/>
</dbReference>
<evidence type="ECO:0000256" key="5">
    <source>
        <dbReference type="ARBA" id="ARBA00022605"/>
    </source>
</evidence>
<feature type="compositionally biased region" description="Basic and acidic residues" evidence="17">
    <location>
        <begin position="1525"/>
        <end position="1538"/>
    </location>
</feature>
<evidence type="ECO:0000313" key="19">
    <source>
        <dbReference type="EMBL" id="RBW69498.1"/>
    </source>
</evidence>
<keyword evidence="14" id="KW-0314">Glutamate biosynthesis</keyword>
<dbReference type="GO" id="GO:0051538">
    <property type="term" value="F:3 iron, 4 sulfur cluster binding"/>
    <property type="evidence" value="ECO:0007669"/>
    <property type="project" value="UniProtKB-KW"/>
</dbReference>
<feature type="domain" description="Glutamine amidotransferase type-2" evidence="18">
    <location>
        <begin position="27"/>
        <end position="425"/>
    </location>
</feature>
<evidence type="ECO:0000256" key="3">
    <source>
        <dbReference type="ARBA" id="ARBA00001974"/>
    </source>
</evidence>
<dbReference type="NCBIfam" id="NF008730">
    <property type="entry name" value="PRK11750.1"/>
    <property type="match status" value="1"/>
</dbReference>
<dbReference type="FunFam" id="3.20.20.70:FF:000053">
    <property type="entry name" value="Glutamate synthase large subunit"/>
    <property type="match status" value="1"/>
</dbReference>
<dbReference type="InterPro" id="IPR029055">
    <property type="entry name" value="Ntn_hydrolases_N"/>
</dbReference>
<comment type="pathway">
    <text evidence="16">Amino-acid biosynthesis.</text>
</comment>
<dbReference type="PANTHER" id="PTHR11938">
    <property type="entry name" value="FAD NADPH DEHYDROGENASE/OXIDOREDUCTASE"/>
    <property type="match status" value="1"/>
</dbReference>
<dbReference type="InterPro" id="IPR017932">
    <property type="entry name" value="GATase_2_dom"/>
</dbReference>
<dbReference type="EC" id="1.4.1.13" evidence="19"/>
<keyword evidence="9" id="KW-0274">FAD</keyword>
<dbReference type="RefSeq" id="WP_113806188.1">
    <property type="nucleotide sequence ID" value="NZ_QOCW01000010.1"/>
</dbReference>
<sequence length="1544" mass="170635">MKQTEFQKTGLPNKQGLYDPNFEHDACGIGLIANLKGKPAHDIVTQGVNMLTKLEHRGGQGSDPATGDGAGIMLQIPHDFFVKECEKVNINLPERDKYGVGMVFFPMDGEKRMAYEKKFETIIEEEGQQFLGWRTVPVNNVTLGKGAKASQPFVRQVFIGAAEELNDQLAFERKLYVIRKRVEKAVVELNKHEADFYVASLSSRTIVYKGMLTPEQLDTFYMDLQDEGFESAFSLVHSRFSTNTFPSWKRAHPNRYLIHNGEINTLTGNVNWMYAREQVAKSDVFGEDMEKIFPIIDTDGSDSSMLDNALEFLSLAGRSLPHAAMMMIPEPWDKDENMTDPKKAFYEYHSNLMEPWDGPTAISFTDGRQIGAILDRNGLRPARYYVTTDDTIIFSSEVGVIDVEPERVVRKERLSPGKMLLIDLEEGRIIADEELKHTITSEQPYREWLDNNLLHVNELPKANAEIEYSSDELLTRHKAFGYTYEELSKNIAPMVSEGKDPIGAMGADTPLAVLSDRPQLLYNYFKQLFAQVTNPPIDAIREESVTSTMTTIGAEGNLLDPTPESCRRIRLETPIITDAALASLRALKEAEFKSTTLPILFNAVKGEEGLETALNELFAAADAAIEKGNTLLVLSDRAMNDVNAPIPALLAVSGLHHHLVNAGTRTKVSLIVESGEPRDVHHLAMLVGYGADLINPYVAMASIKEMIKEDILKDISYEAALEKYIKAATSGIVKVMGKMGISTVQSYRGAQIFEAIGVSSEVINRYFTRTASQIDGIDLAIIAKEALLRHEQAFNNHEYNDKVLDAGSELQWRHDGEYHAFNPKTIHTLQHSTRTGNYELFKEYTKMADEEQVAFLRGAFDFKTDNSIPLDEVESIESIMCRFKTGAMSYGALSKEAHEALAIAMNRIGGKSNSGEGGEDYDRFTPDENGDLRRSAIKQVASGRFGVTSNYLVNADEIQIKMAQGAKPGEGGQLPSKKVYPWVAEVRGSTPGVGLISPPPHHDIYSIEDLAQLIHDLKNANPKARINVKLVAKAGVGTIAAGVAKGLADVILISGYEGGTGASPRTSIKHAGLPWELGLAEAHQTLILNDLRDRVVLETDGKMMTGRDVVVAALLGAEEYGFATAPLVILGCIMMRVCHMDTCPVGVATQDPELRKKFTGTADHVVNYMKFIAQEVRELMAQLGFRTIDEMIGRTDVLTVKERVKSHWKAKSLDLTTLLYQPKVNEGFERYNVRAQNHGLEKSLDMREILPAVKSALETGQPVEADFTITNIDRVAGTILGSEITTKYGEHGLPEDTIRLNFKGSAGQSFGAFVPKGVTMTLEGDSNDYIGKGLSGGKIIVRPSEKSTFKAEDNIIIGNVAFFGATSGEAYVRGIAGERFCVRNSGVHAVVEGVGDHGCEYMTGGRAVILGEVGKNFASGMSGGIAYVLADDFEEFKQRCNQELVSLDALDNFEEINRVKEMIQKHVNYTGSTRGQEVLDNWSDMVPKFVKVIPNEFKVMLESIEQFKKSGLQEKDAIMAAFEENKKKSAQKTEKKDVLQPVQN</sequence>
<dbReference type="EMBL" id="QOCW01000010">
    <property type="protein sequence ID" value="RBW69498.1"/>
    <property type="molecule type" value="Genomic_DNA"/>
</dbReference>
<dbReference type="InterPro" id="IPR002489">
    <property type="entry name" value="Glu_synth_asu_C"/>
</dbReference>
<keyword evidence="20" id="KW-1185">Reference proteome</keyword>
<dbReference type="FunFam" id="3.60.20.10:FF:000001">
    <property type="entry name" value="Glutamate synthase, large subunit"/>
    <property type="match status" value="1"/>
</dbReference>
<dbReference type="Pfam" id="PF01493">
    <property type="entry name" value="GXGXG"/>
    <property type="match status" value="1"/>
</dbReference>
<reference evidence="19 20" key="1">
    <citation type="submission" date="2018-07" db="EMBL/GenBank/DDBJ databases">
        <title>Lottiidibacillus patelloidae gen. nov., sp. nov., isolated from the intestinal tract of a marine limpet and the reclassification of B. taeanensis BH030017T, B. algicola KMM 3737T and B. hwajinpoensis SW-72T as genus Lottiidibacillus.</title>
        <authorList>
            <person name="Liu R."/>
            <person name="Huang Z."/>
        </authorList>
    </citation>
    <scope>NUCLEOTIDE SEQUENCE [LARGE SCALE GENOMIC DNA]</scope>
    <source>
        <strain evidence="19 20">BH030017</strain>
    </source>
</reference>
<dbReference type="CDD" id="cd00982">
    <property type="entry name" value="gltB_C"/>
    <property type="match status" value="1"/>
</dbReference>
<name>A0A366XV98_9BACI</name>
<keyword evidence="13" id="KW-0411">Iron-sulfur</keyword>
<evidence type="ECO:0000256" key="10">
    <source>
        <dbReference type="ARBA" id="ARBA00022962"/>
    </source>
</evidence>
<keyword evidence="10" id="KW-0315">Glutamine amidotransferase</keyword>
<dbReference type="Gene3D" id="3.60.20.10">
    <property type="entry name" value="Glutamine Phosphoribosylpyrophosphate, subunit 1, domain 1"/>
    <property type="match status" value="1"/>
</dbReference>
<dbReference type="PROSITE" id="PS51278">
    <property type="entry name" value="GATASE_TYPE_2"/>
    <property type="match status" value="1"/>
</dbReference>
<keyword evidence="11 19" id="KW-0560">Oxidoreductase</keyword>
<dbReference type="InterPro" id="IPR050711">
    <property type="entry name" value="ET-N_metabolism_enzyme"/>
</dbReference>
<comment type="cofactor">
    <cofactor evidence="2">
        <name>[3Fe-4S] cluster</name>
        <dbReference type="ChEBI" id="CHEBI:21137"/>
    </cofactor>
</comment>
<dbReference type="SUPFAM" id="SSF56235">
    <property type="entry name" value="N-terminal nucleophile aminohydrolases (Ntn hydrolases)"/>
    <property type="match status" value="1"/>
</dbReference>
<comment type="similarity">
    <text evidence="4">Belongs to the glutamate synthase family.</text>
</comment>
<evidence type="ECO:0000256" key="7">
    <source>
        <dbReference type="ARBA" id="ARBA00022643"/>
    </source>
</evidence>
<proteinExistence type="inferred from homology"/>
<evidence type="ECO:0000256" key="12">
    <source>
        <dbReference type="ARBA" id="ARBA00023004"/>
    </source>
</evidence>
<accession>A0A366XV98</accession>
<dbReference type="InterPro" id="IPR036485">
    <property type="entry name" value="Glu_synth_asu_C_sf"/>
</dbReference>
<protein>
    <submittedName>
        <fullName evidence="19">Glutamate synthase large subunit</fullName>
        <ecNumber evidence="19">1.4.1.13</ecNumber>
    </submittedName>
</protein>
<comment type="caution">
    <text evidence="19">The sequence shown here is derived from an EMBL/GenBank/DDBJ whole genome shotgun (WGS) entry which is preliminary data.</text>
</comment>
<dbReference type="Proteomes" id="UP000253314">
    <property type="component" value="Unassembled WGS sequence"/>
</dbReference>
<evidence type="ECO:0000256" key="15">
    <source>
        <dbReference type="ARBA" id="ARBA00023291"/>
    </source>
</evidence>
<dbReference type="FunFam" id="3.20.20.70:FF:000031">
    <property type="entry name" value="Glutamate synthase 1 [NADH]"/>
    <property type="match status" value="1"/>
</dbReference>
<evidence type="ECO:0000256" key="11">
    <source>
        <dbReference type="ARBA" id="ARBA00023002"/>
    </source>
</evidence>
<organism evidence="19 20">
    <name type="scientific">Bacillus taeanensis</name>
    <dbReference type="NCBI Taxonomy" id="273032"/>
    <lineage>
        <taxon>Bacteria</taxon>
        <taxon>Bacillati</taxon>
        <taxon>Bacillota</taxon>
        <taxon>Bacilli</taxon>
        <taxon>Bacillales</taxon>
        <taxon>Bacillaceae</taxon>
        <taxon>Bacillus</taxon>
    </lineage>
</organism>
<evidence type="ECO:0000259" key="18">
    <source>
        <dbReference type="PROSITE" id="PS51278"/>
    </source>
</evidence>
<evidence type="ECO:0000256" key="4">
    <source>
        <dbReference type="ARBA" id="ARBA00009716"/>
    </source>
</evidence>
<dbReference type="Pfam" id="PF01645">
    <property type="entry name" value="Glu_synthase"/>
    <property type="match status" value="1"/>
</dbReference>
<dbReference type="CDD" id="cd00713">
    <property type="entry name" value="GltS"/>
    <property type="match status" value="1"/>
</dbReference>
<evidence type="ECO:0000256" key="17">
    <source>
        <dbReference type="SAM" id="MobiDB-lite"/>
    </source>
</evidence>
<comment type="cofactor">
    <cofactor evidence="3">
        <name>FAD</name>
        <dbReference type="ChEBI" id="CHEBI:57692"/>
    </cofactor>
</comment>
<dbReference type="Gene3D" id="2.160.20.60">
    <property type="entry name" value="Glutamate synthase, alpha subunit, C-terminal domain"/>
    <property type="match status" value="1"/>
</dbReference>
<dbReference type="InterPro" id="IPR013785">
    <property type="entry name" value="Aldolase_TIM"/>
</dbReference>
<feature type="region of interest" description="Disordered" evidence="17">
    <location>
        <begin position="1525"/>
        <end position="1544"/>
    </location>
</feature>
<dbReference type="CDD" id="cd02808">
    <property type="entry name" value="GltS_FMN"/>
    <property type="match status" value="1"/>
</dbReference>
<evidence type="ECO:0000256" key="8">
    <source>
        <dbReference type="ARBA" id="ARBA00022723"/>
    </source>
</evidence>
<evidence type="ECO:0000256" key="16">
    <source>
        <dbReference type="ARBA" id="ARBA00029440"/>
    </source>
</evidence>
<gene>
    <name evidence="19" type="ORF">DS031_11285</name>
</gene>
<keyword evidence="6" id="KW-0285">Flavoprotein</keyword>
<dbReference type="GO" id="GO:0019676">
    <property type="term" value="P:ammonia assimilation cycle"/>
    <property type="evidence" value="ECO:0007669"/>
    <property type="project" value="TreeGrafter"/>
</dbReference>
<keyword evidence="8" id="KW-0479">Metal-binding</keyword>
<keyword evidence="15" id="KW-0003">3Fe-4S</keyword>
<evidence type="ECO:0000256" key="9">
    <source>
        <dbReference type="ARBA" id="ARBA00022827"/>
    </source>
</evidence>
<dbReference type="Pfam" id="PF04898">
    <property type="entry name" value="Glu_syn_central"/>
    <property type="match status" value="1"/>
</dbReference>
<evidence type="ECO:0000256" key="14">
    <source>
        <dbReference type="ARBA" id="ARBA00023164"/>
    </source>
</evidence>
<evidence type="ECO:0000256" key="2">
    <source>
        <dbReference type="ARBA" id="ARBA00001927"/>
    </source>
</evidence>
<keyword evidence="12" id="KW-0408">Iron</keyword>
<dbReference type="Gene3D" id="3.20.20.70">
    <property type="entry name" value="Aldolase class I"/>
    <property type="match status" value="2"/>
</dbReference>
<dbReference type="InterPro" id="IPR002932">
    <property type="entry name" value="Glu_synthdom"/>
</dbReference>
<dbReference type="GO" id="GO:0004355">
    <property type="term" value="F:glutamate synthase (NADPH) activity"/>
    <property type="evidence" value="ECO:0007669"/>
    <property type="project" value="UniProtKB-EC"/>
</dbReference>
<dbReference type="GO" id="GO:0046872">
    <property type="term" value="F:metal ion binding"/>
    <property type="evidence" value="ECO:0007669"/>
    <property type="project" value="UniProtKB-KW"/>
</dbReference>
<evidence type="ECO:0000256" key="1">
    <source>
        <dbReference type="ARBA" id="ARBA00001917"/>
    </source>
</evidence>
<dbReference type="OrthoDB" id="9758182at2"/>